<dbReference type="AlphaFoldDB" id="A0A0D2CR01"/>
<keyword evidence="1" id="KW-0175">Coiled coil</keyword>
<evidence type="ECO:0000313" key="4">
    <source>
        <dbReference type="Proteomes" id="UP000054466"/>
    </source>
</evidence>
<proteinExistence type="predicted"/>
<feature type="compositionally biased region" description="Polar residues" evidence="2">
    <location>
        <begin position="105"/>
        <end position="129"/>
    </location>
</feature>
<feature type="compositionally biased region" description="Acidic residues" evidence="2">
    <location>
        <begin position="250"/>
        <end position="271"/>
    </location>
</feature>
<dbReference type="RefSeq" id="XP_016253849.1">
    <property type="nucleotide sequence ID" value="XM_016386921.1"/>
</dbReference>
<evidence type="ECO:0000256" key="2">
    <source>
        <dbReference type="SAM" id="MobiDB-lite"/>
    </source>
</evidence>
<feature type="compositionally biased region" description="Polar residues" evidence="2">
    <location>
        <begin position="14"/>
        <end position="46"/>
    </location>
</feature>
<feature type="region of interest" description="Disordered" evidence="2">
    <location>
        <begin position="1"/>
        <end position="289"/>
    </location>
</feature>
<feature type="compositionally biased region" description="Basic residues" evidence="2">
    <location>
        <begin position="1"/>
        <end position="10"/>
    </location>
</feature>
<dbReference type="GeneID" id="27339663"/>
<keyword evidence="4" id="KW-1185">Reference proteome</keyword>
<name>A0A0D2CR01_9EURO</name>
<dbReference type="STRING" id="569365.A0A0D2CR01"/>
<feature type="coiled-coil region" evidence="1">
    <location>
        <begin position="290"/>
        <end position="320"/>
    </location>
</feature>
<dbReference type="VEuPathDB" id="FungiDB:PV07_00469"/>
<feature type="compositionally biased region" description="Low complexity" evidence="2">
    <location>
        <begin position="207"/>
        <end position="223"/>
    </location>
</feature>
<dbReference type="OrthoDB" id="4160836at2759"/>
<organism evidence="3 4">
    <name type="scientific">Cladophialophora immunda</name>
    <dbReference type="NCBI Taxonomy" id="569365"/>
    <lineage>
        <taxon>Eukaryota</taxon>
        <taxon>Fungi</taxon>
        <taxon>Dikarya</taxon>
        <taxon>Ascomycota</taxon>
        <taxon>Pezizomycotina</taxon>
        <taxon>Eurotiomycetes</taxon>
        <taxon>Chaetothyriomycetidae</taxon>
        <taxon>Chaetothyriales</taxon>
        <taxon>Herpotrichiellaceae</taxon>
        <taxon>Cladophialophora</taxon>
    </lineage>
</organism>
<accession>A0A0D2CR01</accession>
<feature type="compositionally biased region" description="Basic and acidic residues" evidence="2">
    <location>
        <begin position="133"/>
        <end position="155"/>
    </location>
</feature>
<evidence type="ECO:0000313" key="3">
    <source>
        <dbReference type="EMBL" id="KIW33633.1"/>
    </source>
</evidence>
<dbReference type="Proteomes" id="UP000054466">
    <property type="component" value="Unassembled WGS sequence"/>
</dbReference>
<dbReference type="EMBL" id="KN847040">
    <property type="protein sequence ID" value="KIW33633.1"/>
    <property type="molecule type" value="Genomic_DNA"/>
</dbReference>
<feature type="compositionally biased region" description="Basic residues" evidence="2">
    <location>
        <begin position="48"/>
        <end position="58"/>
    </location>
</feature>
<sequence length="607" mass="67166">MLHSPPKRRKIDPSLSQTSNGTGVANGQPTTPTRASYRSPTKSSLARSHPHLITRSTRRSVTEPRGKVLRDEILGRHDHIPEVPRTVSQVARRRDLDSPVDVSAAQANENQSSQESTALQKESTPSKAGQASDDERPALKERQPAQHTARERTESGEGPATPAILPKLVPRKETDARAVSRGASGEPELPPTPVELGLSPAPERPRGLASSSSPRSSKMSSRSGRWRDGSRGPITSSPLKPRAPPAVEASNDDNESMQDDAQEAPESELDEGQEHSEAVPEQSEEQVPTLESLKRRLEQLQKENEQLQAAIDDDNDLSQEIVSMLQQSLFEDRSLRSFDYIDGGGEMSSHLTLFAPGNLQLTARTETKVIRERTKMIHSLKLEAPPPWYPDAFSCAFEVVVDAENVQIEHVELKEVMSRARRTKTTRAEIFKWVNDRLEHPLHRLDVSGLIWGIGRWFTAAVERAKVFQWLDNKYNTPSSNQGQQHEDDNDHELTQDRAIELARYLDMTQNAAVDAETNVTAGGKKFRKKVILSWAIDIDWAGGPLSQIQVSVSGIPPKAEPGLRTIFGSLIPSLGVKGAFENIWMLIHGDSDEFKFGGTSKDKQKG</sequence>
<feature type="compositionally biased region" description="Basic and acidic residues" evidence="2">
    <location>
        <begin position="60"/>
        <end position="82"/>
    </location>
</feature>
<dbReference type="HOGENOM" id="CLU_029857_1_0_1"/>
<reference evidence="3 4" key="1">
    <citation type="submission" date="2015-01" db="EMBL/GenBank/DDBJ databases">
        <title>The Genome Sequence of Cladophialophora immunda CBS83496.</title>
        <authorList>
            <consortium name="The Broad Institute Genomics Platform"/>
            <person name="Cuomo C."/>
            <person name="de Hoog S."/>
            <person name="Gorbushina A."/>
            <person name="Stielow B."/>
            <person name="Teixiera M."/>
            <person name="Abouelleil A."/>
            <person name="Chapman S.B."/>
            <person name="Priest M."/>
            <person name="Young S.K."/>
            <person name="Wortman J."/>
            <person name="Nusbaum C."/>
            <person name="Birren B."/>
        </authorList>
    </citation>
    <scope>NUCLEOTIDE SEQUENCE [LARGE SCALE GENOMIC DNA]</scope>
    <source>
        <strain evidence="3 4">CBS 83496</strain>
    </source>
</reference>
<evidence type="ECO:0000256" key="1">
    <source>
        <dbReference type="SAM" id="Coils"/>
    </source>
</evidence>
<gene>
    <name evidence="3" type="ORF">PV07_00469</name>
</gene>
<protein>
    <submittedName>
        <fullName evidence="3">Uncharacterized protein</fullName>
    </submittedName>
</protein>